<comment type="similarity">
    <text evidence="1">Belongs to the 'phage' integrase family.</text>
</comment>
<evidence type="ECO:0000256" key="8">
    <source>
        <dbReference type="ARBA" id="ARBA00023195"/>
    </source>
</evidence>
<keyword evidence="4" id="KW-0378">Hydrolase</keyword>
<keyword evidence="6 9" id="KW-0238">DNA-binding</keyword>
<evidence type="ECO:0000256" key="3">
    <source>
        <dbReference type="ARBA" id="ARBA00022679"/>
    </source>
</evidence>
<proteinExistence type="inferred from homology"/>
<reference evidence="12" key="1">
    <citation type="submission" date="2017-06" db="EMBL/GenBank/DDBJ databases">
        <title>Novel phages from South African skin metaviromes.</title>
        <authorList>
            <person name="van Zyl L.J."/>
            <person name="Abrahams Y."/>
            <person name="Stander E.A."/>
            <person name="Kirby B.M."/>
            <person name="Clavaud C."/>
            <person name="Farcet C."/>
            <person name="Breton L."/>
            <person name="Trindade M.I."/>
        </authorList>
    </citation>
    <scope>NUCLEOTIDE SEQUENCE</scope>
</reference>
<dbReference type="GO" id="GO:0015074">
    <property type="term" value="P:DNA integration"/>
    <property type="evidence" value="ECO:0007669"/>
    <property type="project" value="UniProtKB-KW"/>
</dbReference>
<dbReference type="EMBL" id="MF417904">
    <property type="protein sequence ID" value="ASN70313.1"/>
    <property type="molecule type" value="Genomic_DNA"/>
</dbReference>
<protein>
    <recommendedName>
        <fullName evidence="2">Integrase</fullName>
    </recommendedName>
</protein>
<organism evidence="12">
    <name type="scientific">uncultured Caudovirales phage</name>
    <dbReference type="NCBI Taxonomy" id="2100421"/>
    <lineage>
        <taxon>Viruses</taxon>
        <taxon>Duplodnaviria</taxon>
        <taxon>Heunggongvirae</taxon>
        <taxon>Uroviricota</taxon>
        <taxon>Caudoviricetes</taxon>
        <taxon>Peduoviridae</taxon>
        <taxon>Maltschvirus</taxon>
        <taxon>Maltschvirus maltsch</taxon>
    </lineage>
</organism>
<dbReference type="GO" id="GO:0006310">
    <property type="term" value="P:DNA recombination"/>
    <property type="evidence" value="ECO:0007669"/>
    <property type="project" value="UniProtKB-KW"/>
</dbReference>
<evidence type="ECO:0000256" key="9">
    <source>
        <dbReference type="PROSITE-ProRule" id="PRU01248"/>
    </source>
</evidence>
<dbReference type="InterPro" id="IPR010998">
    <property type="entry name" value="Integrase_recombinase_N"/>
</dbReference>
<keyword evidence="8" id="KW-1160">Virus entry into host cell</keyword>
<dbReference type="PANTHER" id="PTHR30349:SF64">
    <property type="entry name" value="PROPHAGE INTEGRASE INTD-RELATED"/>
    <property type="match status" value="1"/>
</dbReference>
<dbReference type="InterPro" id="IPR013762">
    <property type="entry name" value="Integrase-like_cat_sf"/>
</dbReference>
<dbReference type="InterPro" id="IPR044068">
    <property type="entry name" value="CB"/>
</dbReference>
<keyword evidence="5" id="KW-0229">DNA integration</keyword>
<dbReference type="CDD" id="cd01189">
    <property type="entry name" value="INT_ICEBs1_C_like"/>
    <property type="match status" value="1"/>
</dbReference>
<dbReference type="GO" id="GO:0016787">
    <property type="term" value="F:hydrolase activity"/>
    <property type="evidence" value="ECO:0007669"/>
    <property type="project" value="UniProtKB-KW"/>
</dbReference>
<dbReference type="GO" id="GO:0003677">
    <property type="term" value="F:DNA binding"/>
    <property type="evidence" value="ECO:0007669"/>
    <property type="project" value="UniProtKB-UniRule"/>
</dbReference>
<dbReference type="InterPro" id="IPR011010">
    <property type="entry name" value="DNA_brk_join_enz"/>
</dbReference>
<accession>A0A2H4J8J9</accession>
<name>A0A2H4J8J9_9CAUD</name>
<dbReference type="GO" id="GO:0044826">
    <property type="term" value="P:viral genome integration into host DNA"/>
    <property type="evidence" value="ECO:0007669"/>
    <property type="project" value="UniProtKB-KW"/>
</dbReference>
<dbReference type="InterPro" id="IPR004107">
    <property type="entry name" value="Integrase_SAM-like_N"/>
</dbReference>
<dbReference type="PROSITE" id="PS51898">
    <property type="entry name" value="TYR_RECOMBINASE"/>
    <property type="match status" value="1"/>
</dbReference>
<dbReference type="GO" id="GO:0075713">
    <property type="term" value="P:establishment of integrated proviral latency"/>
    <property type="evidence" value="ECO:0007669"/>
    <property type="project" value="UniProtKB-KW"/>
</dbReference>
<evidence type="ECO:0000259" key="11">
    <source>
        <dbReference type="PROSITE" id="PS51900"/>
    </source>
</evidence>
<dbReference type="GO" id="GO:0016740">
    <property type="term" value="F:transferase activity"/>
    <property type="evidence" value="ECO:0007669"/>
    <property type="project" value="UniProtKB-KW"/>
</dbReference>
<evidence type="ECO:0000259" key="10">
    <source>
        <dbReference type="PROSITE" id="PS51898"/>
    </source>
</evidence>
<dbReference type="PANTHER" id="PTHR30349">
    <property type="entry name" value="PHAGE INTEGRASE-RELATED"/>
    <property type="match status" value="1"/>
</dbReference>
<keyword evidence="3" id="KW-0808">Transferase</keyword>
<sequence length="350" mass="40046">MAKAKKLPSGSWRCLVYDYTDESGKRYYKSFSSSDPSPAGRREAERLAAVYADTKESEPHTYGLTLRMAWKQYIDDRSSVLSPATVREYKRSLKSDLESLMDIKISDITQDMIQKAINHEAKKHSPKSVRNMHGLLSAVLKTYRPNFALNTDLPQKIRPSIYVPSDEEVKRLMQFAEDTVMEIPILLAAFGPMRRGEICALDTKDIKGNTVHVCRNMVMDSNNKWVIKQPKSYAGDRYIEYPDFVAEKWKGKSGRITDLYPSNISDRFKTLLKRADIKSFRFHDLRHYSASIQHALGIPDAYIMQRGGWGNDGVLKAVYRHAMDDKAAQMNKIANSYFEDLCNTKCNTDI</sequence>
<evidence type="ECO:0000256" key="2">
    <source>
        <dbReference type="ARBA" id="ARBA00016082"/>
    </source>
</evidence>
<feature type="domain" description="Core-binding (CB)" evidence="11">
    <location>
        <begin position="68"/>
        <end position="144"/>
    </location>
</feature>
<evidence type="ECO:0000256" key="5">
    <source>
        <dbReference type="ARBA" id="ARBA00022908"/>
    </source>
</evidence>
<evidence type="ECO:0000256" key="4">
    <source>
        <dbReference type="ARBA" id="ARBA00022801"/>
    </source>
</evidence>
<feature type="domain" description="Tyr recombinase" evidence="10">
    <location>
        <begin position="157"/>
        <end position="334"/>
    </location>
</feature>
<dbReference type="SUPFAM" id="SSF56349">
    <property type="entry name" value="DNA breaking-rejoining enzymes"/>
    <property type="match status" value="1"/>
</dbReference>
<dbReference type="InterPro" id="IPR050090">
    <property type="entry name" value="Tyrosine_recombinase_XerCD"/>
</dbReference>
<evidence type="ECO:0000256" key="6">
    <source>
        <dbReference type="ARBA" id="ARBA00023125"/>
    </source>
</evidence>
<dbReference type="Gene3D" id="1.10.150.130">
    <property type="match status" value="1"/>
</dbReference>
<evidence type="ECO:0000256" key="1">
    <source>
        <dbReference type="ARBA" id="ARBA00008857"/>
    </source>
</evidence>
<keyword evidence="8" id="KW-1179">Viral genome integration</keyword>
<dbReference type="PROSITE" id="PS51900">
    <property type="entry name" value="CB"/>
    <property type="match status" value="1"/>
</dbReference>
<gene>
    <name evidence="12" type="ORF">10S9_59</name>
</gene>
<evidence type="ECO:0000256" key="7">
    <source>
        <dbReference type="ARBA" id="ARBA00023172"/>
    </source>
</evidence>
<dbReference type="Pfam" id="PF14659">
    <property type="entry name" value="Phage_int_SAM_3"/>
    <property type="match status" value="1"/>
</dbReference>
<evidence type="ECO:0000313" key="12">
    <source>
        <dbReference type="EMBL" id="ASN70313.1"/>
    </source>
</evidence>
<dbReference type="Gene3D" id="1.10.443.10">
    <property type="entry name" value="Intergrase catalytic core"/>
    <property type="match status" value="1"/>
</dbReference>
<dbReference type="Pfam" id="PF00589">
    <property type="entry name" value="Phage_integrase"/>
    <property type="match status" value="1"/>
</dbReference>
<dbReference type="InterPro" id="IPR002104">
    <property type="entry name" value="Integrase_catalytic"/>
</dbReference>
<keyword evidence="7" id="KW-0233">DNA recombination</keyword>